<protein>
    <submittedName>
        <fullName evidence="2">Uncharacterized protein</fullName>
    </submittedName>
</protein>
<dbReference type="KEGG" id="dco:SAMEA4475696_0543"/>
<organism evidence="2 3">
    <name type="scientific">Dermatophilus congolensis</name>
    <dbReference type="NCBI Taxonomy" id="1863"/>
    <lineage>
        <taxon>Bacteria</taxon>
        <taxon>Bacillati</taxon>
        <taxon>Actinomycetota</taxon>
        <taxon>Actinomycetes</taxon>
        <taxon>Micrococcales</taxon>
        <taxon>Dermatophilaceae</taxon>
        <taxon>Dermatophilus</taxon>
    </lineage>
</organism>
<feature type="transmembrane region" description="Helical" evidence="1">
    <location>
        <begin position="7"/>
        <end position="28"/>
    </location>
</feature>
<evidence type="ECO:0000313" key="2">
    <source>
        <dbReference type="EMBL" id="SNV18798.1"/>
    </source>
</evidence>
<dbReference type="OrthoDB" id="5146381at2"/>
<feature type="transmembrane region" description="Helical" evidence="1">
    <location>
        <begin position="94"/>
        <end position="111"/>
    </location>
</feature>
<keyword evidence="1" id="KW-0812">Transmembrane</keyword>
<keyword evidence="1" id="KW-1133">Transmembrane helix</keyword>
<gene>
    <name evidence="2" type="ORF">SAMEA4475696_00543</name>
</gene>
<name>A0A239VAS0_9MICO</name>
<dbReference type="GeneID" id="63458821"/>
<keyword evidence="3" id="KW-1185">Reference proteome</keyword>
<keyword evidence="1" id="KW-0472">Membrane</keyword>
<dbReference type="RefSeq" id="WP_028327495.1">
    <property type="nucleotide sequence ID" value="NZ_LT906453.1"/>
</dbReference>
<reference evidence="2 3" key="1">
    <citation type="submission" date="2017-06" db="EMBL/GenBank/DDBJ databases">
        <authorList>
            <consortium name="Pathogen Informatics"/>
        </authorList>
    </citation>
    <scope>NUCLEOTIDE SEQUENCE [LARGE SCALE GENOMIC DNA]</scope>
    <source>
        <strain evidence="2 3">NCTC13039</strain>
    </source>
</reference>
<feature type="transmembrane region" description="Helical" evidence="1">
    <location>
        <begin position="70"/>
        <end position="88"/>
    </location>
</feature>
<dbReference type="EMBL" id="LT906453">
    <property type="protein sequence ID" value="SNV18798.1"/>
    <property type="molecule type" value="Genomic_DNA"/>
</dbReference>
<dbReference type="AlphaFoldDB" id="A0A239VAS0"/>
<dbReference type="Proteomes" id="UP000242637">
    <property type="component" value="Chromosome 1"/>
</dbReference>
<evidence type="ECO:0000256" key="1">
    <source>
        <dbReference type="SAM" id="Phobius"/>
    </source>
</evidence>
<proteinExistence type="predicted"/>
<evidence type="ECO:0000313" key="3">
    <source>
        <dbReference type="Proteomes" id="UP000242637"/>
    </source>
</evidence>
<sequence length="128" mass="13385">MIAALEAISIITACLAGLTLLLAIPPAIPRPIGLAVTAICTLVVLAGVIVDIIALITGEAHHIPSIATHISYLISTPLIVPAGFALTYKKLDRWGLAIIGVATLIATFMLIRQVQTLGIPFGYLNVSH</sequence>
<dbReference type="STRING" id="1121387.GCA_000429885_01644"/>
<feature type="transmembrane region" description="Helical" evidence="1">
    <location>
        <begin position="34"/>
        <end position="58"/>
    </location>
</feature>
<accession>A0A239VAS0</accession>